<accession>A0ACC7NLU1</accession>
<proteinExistence type="predicted"/>
<name>A0ACC7NLU1_9BURK</name>
<organism evidence="1 2">
    <name type="scientific">Paraburkholderia rhynchosiae</name>
    <dbReference type="NCBI Taxonomy" id="487049"/>
    <lineage>
        <taxon>Bacteria</taxon>
        <taxon>Pseudomonadati</taxon>
        <taxon>Pseudomonadota</taxon>
        <taxon>Betaproteobacteria</taxon>
        <taxon>Burkholderiales</taxon>
        <taxon>Burkholderiaceae</taxon>
        <taxon>Paraburkholderia</taxon>
    </lineage>
</organism>
<gene>
    <name evidence="1" type="ORF">PQR01_32195</name>
</gene>
<dbReference type="EMBL" id="JAQQDW010000098">
    <property type="protein sequence ID" value="MFM0107980.1"/>
    <property type="molecule type" value="Genomic_DNA"/>
</dbReference>
<evidence type="ECO:0000313" key="2">
    <source>
        <dbReference type="Proteomes" id="UP001629235"/>
    </source>
</evidence>
<evidence type="ECO:0000313" key="1">
    <source>
        <dbReference type="EMBL" id="MFM0107980.1"/>
    </source>
</evidence>
<dbReference type="Proteomes" id="UP001629235">
    <property type="component" value="Unassembled WGS sequence"/>
</dbReference>
<comment type="caution">
    <text evidence="1">The sequence shown here is derived from an EMBL/GenBank/DDBJ whole genome shotgun (WGS) entry which is preliminary data.</text>
</comment>
<protein>
    <submittedName>
        <fullName evidence="1">LysR family transcriptional regulator</fullName>
    </submittedName>
</protein>
<reference evidence="1 2" key="1">
    <citation type="journal article" date="2024" name="Chem. Sci.">
        <title>Discovery of megapolipeptins by genome mining of a Burkholderiales bacteria collection.</title>
        <authorList>
            <person name="Paulo B.S."/>
            <person name="Recchia M.J.J."/>
            <person name="Lee S."/>
            <person name="Fergusson C.H."/>
            <person name="Romanowski S.B."/>
            <person name="Hernandez A."/>
            <person name="Krull N."/>
            <person name="Liu D.Y."/>
            <person name="Cavanagh H."/>
            <person name="Bos A."/>
            <person name="Gray C.A."/>
            <person name="Murphy B.T."/>
            <person name="Linington R.G."/>
            <person name="Eustaquio A.S."/>
        </authorList>
    </citation>
    <scope>NUCLEOTIDE SEQUENCE [LARGE SCALE GENOMIC DNA]</scope>
    <source>
        <strain evidence="1 2">RL18-126-BIB-B</strain>
    </source>
</reference>
<sequence>MDRLRAYEVFVTVVSRGSFTRAADVLDTSPANVTRYVNELEAHLGTRLLNRTSRRLSVTEGGETFYARCKSILDDVAETEGLVSSASVKPRGRLRINAPVSFGILHLAPLWPEFMRKYPEVELDVALIDRVVDIVEEGYDLAVRISRAGSTNQAARKLATSRNILCASPVYLARYGYPAAPSDLIEHRCIGYSYAATGDEWQLIDSEGAAHPVKVNCHMHSNNGDTARAAALAAQGVIWQPTFLVGNDLRAGKLVQVLPEYRLPDIDVLALYPSRRHVSAKIRVMIDFLVDAFGGVPPWDRADGD</sequence>
<keyword evidence="2" id="KW-1185">Reference proteome</keyword>